<gene>
    <name evidence="6" type="ORF">CYLTODRAFT_486382</name>
</gene>
<evidence type="ECO:0000256" key="4">
    <source>
        <dbReference type="ARBA" id="ARBA00023136"/>
    </source>
</evidence>
<accession>A0A0D7BPK7</accession>
<evidence type="ECO:0000256" key="1">
    <source>
        <dbReference type="ARBA" id="ARBA00004141"/>
    </source>
</evidence>
<dbReference type="GO" id="GO:0004930">
    <property type="term" value="F:G protein-coupled receptor activity"/>
    <property type="evidence" value="ECO:0007669"/>
    <property type="project" value="TreeGrafter"/>
</dbReference>
<dbReference type="PANTHER" id="PTHR23112">
    <property type="entry name" value="G PROTEIN-COUPLED RECEPTOR 157-RELATED"/>
    <property type="match status" value="1"/>
</dbReference>
<keyword evidence="2 5" id="KW-0812">Transmembrane</keyword>
<feature type="transmembrane region" description="Helical" evidence="5">
    <location>
        <begin position="64"/>
        <end position="83"/>
    </location>
</feature>
<dbReference type="STRING" id="1314674.A0A0D7BPK7"/>
<sequence length="279" mass="31287">MSFSTIFGIANGCAGLTPSGMRCTVTVWIVLLTLQISTFLLFSVALNLQLVLVHGINGQRMEKWYYICSVSLALGLTIPPLAAKQYGYDSLTDACWYSNSNNNQRLIWQISTQIFWSVACAFGELVAFIIVLVHMLRHQASFPPPCSCLHYTKRIPPGLTRSCTIALDVNGNTLPCNFCRRSGRSQATSERIPGRHSEDCALPTRVVDNQQHHGCMRFIRLSIERHQLGDSISNPSLERFLLWRSVHRLRATGRNRSCSDPGTEIALARCIEQDRCLLE</sequence>
<dbReference type="GO" id="GO:0007189">
    <property type="term" value="P:adenylate cyclase-activating G protein-coupled receptor signaling pathway"/>
    <property type="evidence" value="ECO:0007669"/>
    <property type="project" value="TreeGrafter"/>
</dbReference>
<feature type="transmembrane region" description="Helical" evidence="5">
    <location>
        <begin position="25"/>
        <end position="52"/>
    </location>
</feature>
<dbReference type="OrthoDB" id="3251871at2759"/>
<keyword evidence="3 5" id="KW-1133">Transmembrane helix</keyword>
<dbReference type="GO" id="GO:0005886">
    <property type="term" value="C:plasma membrane"/>
    <property type="evidence" value="ECO:0007669"/>
    <property type="project" value="TreeGrafter"/>
</dbReference>
<protein>
    <recommendedName>
        <fullName evidence="8">G-protein coupled receptors family 2 profile 2 domain-containing protein</fullName>
    </recommendedName>
</protein>
<keyword evidence="4 5" id="KW-0472">Membrane</keyword>
<comment type="subcellular location">
    <subcellularLocation>
        <location evidence="1">Membrane</location>
        <topology evidence="1">Multi-pass membrane protein</topology>
    </subcellularLocation>
</comment>
<name>A0A0D7BPK7_9AGAR</name>
<evidence type="ECO:0000313" key="7">
    <source>
        <dbReference type="Proteomes" id="UP000054007"/>
    </source>
</evidence>
<evidence type="ECO:0000313" key="6">
    <source>
        <dbReference type="EMBL" id="KIY72352.1"/>
    </source>
</evidence>
<organism evidence="6 7">
    <name type="scientific">Cylindrobasidium torrendii FP15055 ss-10</name>
    <dbReference type="NCBI Taxonomy" id="1314674"/>
    <lineage>
        <taxon>Eukaryota</taxon>
        <taxon>Fungi</taxon>
        <taxon>Dikarya</taxon>
        <taxon>Basidiomycota</taxon>
        <taxon>Agaricomycotina</taxon>
        <taxon>Agaricomycetes</taxon>
        <taxon>Agaricomycetidae</taxon>
        <taxon>Agaricales</taxon>
        <taxon>Marasmiineae</taxon>
        <taxon>Physalacriaceae</taxon>
        <taxon>Cylindrobasidium</taxon>
    </lineage>
</organism>
<feature type="transmembrane region" description="Helical" evidence="5">
    <location>
        <begin position="114"/>
        <end position="133"/>
    </location>
</feature>
<dbReference type="AlphaFoldDB" id="A0A0D7BPK7"/>
<evidence type="ECO:0000256" key="3">
    <source>
        <dbReference type="ARBA" id="ARBA00022989"/>
    </source>
</evidence>
<reference evidence="6 7" key="1">
    <citation type="journal article" date="2015" name="Fungal Genet. Biol.">
        <title>Evolution of novel wood decay mechanisms in Agaricales revealed by the genome sequences of Fistulina hepatica and Cylindrobasidium torrendii.</title>
        <authorList>
            <person name="Floudas D."/>
            <person name="Held B.W."/>
            <person name="Riley R."/>
            <person name="Nagy L.G."/>
            <person name="Koehler G."/>
            <person name="Ransdell A.S."/>
            <person name="Younus H."/>
            <person name="Chow J."/>
            <person name="Chiniquy J."/>
            <person name="Lipzen A."/>
            <person name="Tritt A."/>
            <person name="Sun H."/>
            <person name="Haridas S."/>
            <person name="LaButti K."/>
            <person name="Ohm R.A."/>
            <person name="Kues U."/>
            <person name="Blanchette R.A."/>
            <person name="Grigoriev I.V."/>
            <person name="Minto R.E."/>
            <person name="Hibbett D.S."/>
        </authorList>
    </citation>
    <scope>NUCLEOTIDE SEQUENCE [LARGE SCALE GENOMIC DNA]</scope>
    <source>
        <strain evidence="6 7">FP15055 ss-10</strain>
    </source>
</reference>
<dbReference type="EMBL" id="KN880444">
    <property type="protein sequence ID" value="KIY72352.1"/>
    <property type="molecule type" value="Genomic_DNA"/>
</dbReference>
<evidence type="ECO:0008006" key="8">
    <source>
        <dbReference type="Google" id="ProtNLM"/>
    </source>
</evidence>
<evidence type="ECO:0000256" key="2">
    <source>
        <dbReference type="ARBA" id="ARBA00022692"/>
    </source>
</evidence>
<keyword evidence="7" id="KW-1185">Reference proteome</keyword>
<dbReference type="Proteomes" id="UP000054007">
    <property type="component" value="Unassembled WGS sequence"/>
</dbReference>
<proteinExistence type="predicted"/>
<dbReference type="PANTHER" id="PTHR23112:SF0">
    <property type="entry name" value="TRANSMEMBRANE PROTEIN 116"/>
    <property type="match status" value="1"/>
</dbReference>
<evidence type="ECO:0000256" key="5">
    <source>
        <dbReference type="SAM" id="Phobius"/>
    </source>
</evidence>